<keyword evidence="12" id="KW-1185">Reference proteome</keyword>
<keyword evidence="5 9" id="KW-0627">Porphyrin biosynthesis</keyword>
<dbReference type="Gene3D" id="3.40.50.10090">
    <property type="match status" value="2"/>
</dbReference>
<dbReference type="AlphaFoldDB" id="A0A1G6AFQ9"/>
<evidence type="ECO:0000256" key="4">
    <source>
        <dbReference type="ARBA" id="ARBA00023239"/>
    </source>
</evidence>
<dbReference type="GO" id="GO:0006782">
    <property type="term" value="P:protoporphyrinogen IX biosynthetic process"/>
    <property type="evidence" value="ECO:0007669"/>
    <property type="project" value="UniProtKB-UniRule"/>
</dbReference>
<dbReference type="CDD" id="cd06578">
    <property type="entry name" value="HemD"/>
    <property type="match status" value="1"/>
</dbReference>
<dbReference type="Pfam" id="PF02602">
    <property type="entry name" value="HEM4"/>
    <property type="match status" value="1"/>
</dbReference>
<dbReference type="PANTHER" id="PTHR38042">
    <property type="entry name" value="UROPORPHYRINOGEN-III SYNTHASE, CHLOROPLASTIC"/>
    <property type="match status" value="1"/>
</dbReference>
<evidence type="ECO:0000256" key="7">
    <source>
        <dbReference type="ARBA" id="ARBA00040167"/>
    </source>
</evidence>
<evidence type="ECO:0000313" key="11">
    <source>
        <dbReference type="EMBL" id="SDB07258.1"/>
    </source>
</evidence>
<evidence type="ECO:0000256" key="5">
    <source>
        <dbReference type="ARBA" id="ARBA00023244"/>
    </source>
</evidence>
<evidence type="ECO:0000256" key="6">
    <source>
        <dbReference type="ARBA" id="ARBA00037589"/>
    </source>
</evidence>
<evidence type="ECO:0000256" key="1">
    <source>
        <dbReference type="ARBA" id="ARBA00004772"/>
    </source>
</evidence>
<name>A0A1G6AFQ9_9HYPH</name>
<reference evidence="11 12" key="1">
    <citation type="submission" date="2016-10" db="EMBL/GenBank/DDBJ databases">
        <authorList>
            <person name="de Groot N.N."/>
        </authorList>
    </citation>
    <scope>NUCLEOTIDE SEQUENCE [LARGE SCALE GENOMIC DNA]</scope>
    <source>
        <strain evidence="11 12">ATCC 35022</strain>
    </source>
</reference>
<dbReference type="EMBL" id="FMXQ01000001">
    <property type="protein sequence ID" value="SDB07258.1"/>
    <property type="molecule type" value="Genomic_DNA"/>
</dbReference>
<dbReference type="InterPro" id="IPR003754">
    <property type="entry name" value="4pyrrol_synth_uPrphyn_synth"/>
</dbReference>
<dbReference type="PANTHER" id="PTHR38042:SF1">
    <property type="entry name" value="UROPORPHYRINOGEN-III SYNTHASE, CHLOROPLASTIC"/>
    <property type="match status" value="1"/>
</dbReference>
<evidence type="ECO:0000259" key="10">
    <source>
        <dbReference type="Pfam" id="PF02602"/>
    </source>
</evidence>
<dbReference type="GO" id="GO:0006780">
    <property type="term" value="P:uroporphyrinogen III biosynthetic process"/>
    <property type="evidence" value="ECO:0007669"/>
    <property type="project" value="UniProtKB-UniRule"/>
</dbReference>
<evidence type="ECO:0000256" key="2">
    <source>
        <dbReference type="ARBA" id="ARBA00008133"/>
    </source>
</evidence>
<comment type="similarity">
    <text evidence="2 9">Belongs to the uroporphyrinogen-III synthase family.</text>
</comment>
<dbReference type="InterPro" id="IPR039793">
    <property type="entry name" value="UROS/Hem4"/>
</dbReference>
<evidence type="ECO:0000256" key="8">
    <source>
        <dbReference type="ARBA" id="ARBA00048617"/>
    </source>
</evidence>
<evidence type="ECO:0000256" key="9">
    <source>
        <dbReference type="RuleBase" id="RU366031"/>
    </source>
</evidence>
<gene>
    <name evidence="11" type="ORF">SAMN02982931_00560</name>
</gene>
<evidence type="ECO:0000313" key="12">
    <source>
        <dbReference type="Proteomes" id="UP000199071"/>
    </source>
</evidence>
<dbReference type="STRING" id="665467.SAMN02982931_00560"/>
<accession>A0A1G6AFQ9</accession>
<sequence>MRLLVTRPQPDADETAARLEALGHTAIVEPLTTIAFRPQPHFETAPAAIAFTSSNGVRAAAKWPATAAWRGLPVFAVGAKTGAEARQAGFTDVRIAGGDLTGLVETIVEGFQPDTGRLMHVAGHDRSGDLEGELRAQGFDVATLEAYAAVSADAFGQETRDAISSGAVDGALFFSRRSAAIFADLIAEAGLEESAKKLAFYSISETAGEPLRRFGVVQIAAHPDAAGLIALIGR</sequence>
<dbReference type="RefSeq" id="WP_175478263.1">
    <property type="nucleotide sequence ID" value="NZ_FMXQ01000001.1"/>
</dbReference>
<feature type="domain" description="Tetrapyrrole biosynthesis uroporphyrinogen III synthase" evidence="10">
    <location>
        <begin position="13"/>
        <end position="230"/>
    </location>
</feature>
<dbReference type="InterPro" id="IPR036108">
    <property type="entry name" value="4pyrrol_syn_uPrphyn_synt_sf"/>
</dbReference>
<dbReference type="GO" id="GO:0004852">
    <property type="term" value="F:uroporphyrinogen-III synthase activity"/>
    <property type="evidence" value="ECO:0007669"/>
    <property type="project" value="UniProtKB-UniRule"/>
</dbReference>
<keyword evidence="4 9" id="KW-0456">Lyase</keyword>
<proteinExistence type="inferred from homology"/>
<comment type="pathway">
    <text evidence="1 9">Porphyrin-containing compound metabolism; protoporphyrin-IX biosynthesis; coproporphyrinogen-III from 5-aminolevulinate: step 3/4.</text>
</comment>
<protein>
    <recommendedName>
        <fullName evidence="7 9">Uroporphyrinogen-III synthase</fullName>
        <ecNumber evidence="3 9">4.2.1.75</ecNumber>
    </recommendedName>
</protein>
<comment type="function">
    <text evidence="6 9">Catalyzes cyclization of the linear tetrapyrrole, hydroxymethylbilane, to the macrocyclic uroporphyrinogen III.</text>
</comment>
<organism evidence="11 12">
    <name type="scientific">Bauldia litoralis</name>
    <dbReference type="NCBI Taxonomy" id="665467"/>
    <lineage>
        <taxon>Bacteria</taxon>
        <taxon>Pseudomonadati</taxon>
        <taxon>Pseudomonadota</taxon>
        <taxon>Alphaproteobacteria</taxon>
        <taxon>Hyphomicrobiales</taxon>
        <taxon>Kaistiaceae</taxon>
        <taxon>Bauldia</taxon>
    </lineage>
</organism>
<dbReference type="Proteomes" id="UP000199071">
    <property type="component" value="Unassembled WGS sequence"/>
</dbReference>
<comment type="catalytic activity">
    <reaction evidence="8 9">
        <text>hydroxymethylbilane = uroporphyrinogen III + H2O</text>
        <dbReference type="Rhea" id="RHEA:18965"/>
        <dbReference type="ChEBI" id="CHEBI:15377"/>
        <dbReference type="ChEBI" id="CHEBI:57308"/>
        <dbReference type="ChEBI" id="CHEBI:57845"/>
        <dbReference type="EC" id="4.2.1.75"/>
    </reaction>
</comment>
<dbReference type="EC" id="4.2.1.75" evidence="3 9"/>
<dbReference type="SUPFAM" id="SSF69618">
    <property type="entry name" value="HemD-like"/>
    <property type="match status" value="1"/>
</dbReference>
<evidence type="ECO:0000256" key="3">
    <source>
        <dbReference type="ARBA" id="ARBA00013109"/>
    </source>
</evidence>